<comment type="caution">
    <text evidence="1">The sequence shown here is derived from an EMBL/GenBank/DDBJ whole genome shotgun (WGS) entry which is preliminary data.</text>
</comment>
<sequence length="201" mass="22436">MSGVVRAALRSTTSVCALVQRSHGLLPLRCFSTEAEQPPLNSTPPPPPFFETDHSGCNLTLEDVKMDYDRSFSPVSTLLQFPTRDSFDHAVKVILKKGRLYKLDRVNLHQWDQVKPYDGKTILIQGMPRAGTYEDIGRILSGFEFDSSSISLFLRPGGTAGADPIKLATVRFNSRTQAMNAYIAKNGTFCQNNRIWIQVIQ</sequence>
<evidence type="ECO:0000313" key="2">
    <source>
        <dbReference type="Proteomes" id="UP000289340"/>
    </source>
</evidence>
<dbReference type="PANTHER" id="PTHR48167">
    <property type="entry name" value="EXPRESSED PROTEIN"/>
    <property type="match status" value="1"/>
</dbReference>
<evidence type="ECO:0000313" key="1">
    <source>
        <dbReference type="EMBL" id="RZB46824.1"/>
    </source>
</evidence>
<dbReference type="Proteomes" id="UP000289340">
    <property type="component" value="Chromosome 19"/>
</dbReference>
<organism evidence="1 2">
    <name type="scientific">Glycine soja</name>
    <name type="common">Wild soybean</name>
    <dbReference type="NCBI Taxonomy" id="3848"/>
    <lineage>
        <taxon>Eukaryota</taxon>
        <taxon>Viridiplantae</taxon>
        <taxon>Streptophyta</taxon>
        <taxon>Embryophyta</taxon>
        <taxon>Tracheophyta</taxon>
        <taxon>Spermatophyta</taxon>
        <taxon>Magnoliopsida</taxon>
        <taxon>eudicotyledons</taxon>
        <taxon>Gunneridae</taxon>
        <taxon>Pentapetalae</taxon>
        <taxon>rosids</taxon>
        <taxon>fabids</taxon>
        <taxon>Fabales</taxon>
        <taxon>Fabaceae</taxon>
        <taxon>Papilionoideae</taxon>
        <taxon>50 kb inversion clade</taxon>
        <taxon>NPAAA clade</taxon>
        <taxon>indigoferoid/millettioid clade</taxon>
        <taxon>Phaseoleae</taxon>
        <taxon>Glycine</taxon>
        <taxon>Glycine subgen. Soja</taxon>
    </lineage>
</organism>
<dbReference type="Gramene" id="XM_028360002.1">
    <property type="protein sequence ID" value="XP_028215803.1"/>
    <property type="gene ID" value="LOC114397932"/>
</dbReference>
<name>A0A445FDC7_GLYSO</name>
<dbReference type="Gramene" id="XM_028360003.1">
    <property type="protein sequence ID" value="XP_028215804.1"/>
    <property type="gene ID" value="LOC114397932"/>
</dbReference>
<protein>
    <submittedName>
        <fullName evidence="1">Uncharacterized protein</fullName>
    </submittedName>
</protein>
<dbReference type="InterPro" id="IPR035979">
    <property type="entry name" value="RBD_domain_sf"/>
</dbReference>
<dbReference type="PANTHER" id="PTHR48167:SF2">
    <property type="entry name" value="EXPRESSED PROTEIN"/>
    <property type="match status" value="1"/>
</dbReference>
<proteinExistence type="predicted"/>
<dbReference type="EMBL" id="QZWG01000019">
    <property type="protein sequence ID" value="RZB46824.1"/>
    <property type="molecule type" value="Genomic_DNA"/>
</dbReference>
<keyword evidence="2" id="KW-1185">Reference proteome</keyword>
<accession>A0A445FDC7</accession>
<dbReference type="AlphaFoldDB" id="A0A445FDC7"/>
<reference evidence="1 2" key="1">
    <citation type="submission" date="2018-09" db="EMBL/GenBank/DDBJ databases">
        <title>A high-quality reference genome of wild soybean provides a powerful tool to mine soybean genomes.</title>
        <authorList>
            <person name="Xie M."/>
            <person name="Chung C.Y.L."/>
            <person name="Li M.-W."/>
            <person name="Wong F.-L."/>
            <person name="Chan T.-F."/>
            <person name="Lam H.-M."/>
        </authorList>
    </citation>
    <scope>NUCLEOTIDE SEQUENCE [LARGE SCALE GENOMIC DNA]</scope>
    <source>
        <strain evidence="2">cv. W05</strain>
        <tissue evidence="1">Hypocotyl of etiolated seedlings</tissue>
    </source>
</reference>
<dbReference type="SUPFAM" id="SSF54928">
    <property type="entry name" value="RNA-binding domain, RBD"/>
    <property type="match status" value="1"/>
</dbReference>
<gene>
    <name evidence="1" type="ORF">D0Y65_050743</name>
</gene>
<dbReference type="GO" id="GO:0003676">
    <property type="term" value="F:nucleic acid binding"/>
    <property type="evidence" value="ECO:0007669"/>
    <property type="project" value="InterPro"/>
</dbReference>